<dbReference type="SUPFAM" id="SSF50129">
    <property type="entry name" value="GroES-like"/>
    <property type="match status" value="1"/>
</dbReference>
<dbReference type="Proteomes" id="UP000186221">
    <property type="component" value="Unassembled WGS sequence"/>
</dbReference>
<reference evidence="5" key="1">
    <citation type="submission" date="2017-01" db="EMBL/GenBank/DDBJ databases">
        <authorList>
            <person name="Varghese N."/>
            <person name="Submissions S."/>
        </authorList>
    </citation>
    <scope>NUCLEOTIDE SEQUENCE [LARGE SCALE GENOMIC DNA]</scope>
    <source>
        <strain evidence="5">DSM 19945</strain>
    </source>
</reference>
<evidence type="ECO:0000256" key="2">
    <source>
        <dbReference type="ARBA" id="ARBA00023002"/>
    </source>
</evidence>
<dbReference type="InterPro" id="IPR011032">
    <property type="entry name" value="GroES-like_sf"/>
</dbReference>
<dbReference type="InterPro" id="IPR002364">
    <property type="entry name" value="Quin_OxRdtase/zeta-crystal_CS"/>
</dbReference>
<dbReference type="OrthoDB" id="9805883at2"/>
<evidence type="ECO:0000313" key="5">
    <source>
        <dbReference type="Proteomes" id="UP000186221"/>
    </source>
</evidence>
<dbReference type="Pfam" id="PF00107">
    <property type="entry name" value="ADH_zinc_N"/>
    <property type="match status" value="1"/>
</dbReference>
<dbReference type="InterPro" id="IPR013154">
    <property type="entry name" value="ADH-like_N"/>
</dbReference>
<dbReference type="GO" id="GO:0008270">
    <property type="term" value="F:zinc ion binding"/>
    <property type="evidence" value="ECO:0007669"/>
    <property type="project" value="InterPro"/>
</dbReference>
<dbReference type="RefSeq" id="WP_076483507.1">
    <property type="nucleotide sequence ID" value="NZ_FTOG01000001.1"/>
</dbReference>
<sequence length="323" mass="34417">MSYAMVVSAPGGVENFRRVTREIPKPGQGEVTLRQTAIGLNYIDVYFRSGLYPWPVPADLITGSEGAGVVELVGDGVDLKPGMRVAYTLPNGAYASHRVIAADQLVPIPDDISDEVAAAVMLKGLTVHYLIQHSFPALEGDTVLFHAAAGGVGLLAGQWLKARGVRVIGTAGGPEKCALAKAHGYAHVIDYRKQDFVAEVMRITEGKGVQAVYDSVGDVTLMKSLDVLERFGTLVSFGQSSGPALDFRVNDLARGSLRLTRPTLFHHTARPGWLKSASADLFAMLRSGAVKVEIGQRFALADVAKAHVALEARQTTGSTVLNP</sequence>
<name>A0A1N7JCI3_9RHOB</name>
<dbReference type="GO" id="GO:0035925">
    <property type="term" value="F:mRNA 3'-UTR AU-rich region binding"/>
    <property type="evidence" value="ECO:0007669"/>
    <property type="project" value="TreeGrafter"/>
</dbReference>
<evidence type="ECO:0000259" key="3">
    <source>
        <dbReference type="SMART" id="SM00829"/>
    </source>
</evidence>
<dbReference type="PANTHER" id="PTHR48106:SF13">
    <property type="entry name" value="QUINONE OXIDOREDUCTASE-RELATED"/>
    <property type="match status" value="1"/>
</dbReference>
<evidence type="ECO:0000256" key="1">
    <source>
        <dbReference type="ARBA" id="ARBA00022857"/>
    </source>
</evidence>
<dbReference type="PANTHER" id="PTHR48106">
    <property type="entry name" value="QUINONE OXIDOREDUCTASE PIG3-RELATED"/>
    <property type="match status" value="1"/>
</dbReference>
<dbReference type="Gene3D" id="3.90.180.10">
    <property type="entry name" value="Medium-chain alcohol dehydrogenases, catalytic domain"/>
    <property type="match status" value="1"/>
</dbReference>
<dbReference type="Gene3D" id="3.40.50.720">
    <property type="entry name" value="NAD(P)-binding Rossmann-like Domain"/>
    <property type="match status" value="1"/>
</dbReference>
<dbReference type="InterPro" id="IPR013149">
    <property type="entry name" value="ADH-like_C"/>
</dbReference>
<dbReference type="GO" id="GO:0005829">
    <property type="term" value="C:cytosol"/>
    <property type="evidence" value="ECO:0007669"/>
    <property type="project" value="TreeGrafter"/>
</dbReference>
<dbReference type="EMBL" id="FTOG01000001">
    <property type="protein sequence ID" value="SIS46986.1"/>
    <property type="molecule type" value="Genomic_DNA"/>
</dbReference>
<dbReference type="InterPro" id="IPR036291">
    <property type="entry name" value="NAD(P)-bd_dom_sf"/>
</dbReference>
<dbReference type="Pfam" id="PF08240">
    <property type="entry name" value="ADH_N"/>
    <property type="match status" value="1"/>
</dbReference>
<dbReference type="SUPFAM" id="SSF51735">
    <property type="entry name" value="NAD(P)-binding Rossmann-fold domains"/>
    <property type="match status" value="1"/>
</dbReference>
<dbReference type="GO" id="GO:0003960">
    <property type="term" value="F:quinone reductase (NADPH) activity"/>
    <property type="evidence" value="ECO:0007669"/>
    <property type="project" value="InterPro"/>
</dbReference>
<feature type="domain" description="Enoyl reductase (ER)" evidence="3">
    <location>
        <begin position="11"/>
        <end position="321"/>
    </location>
</feature>
<dbReference type="SMART" id="SM00829">
    <property type="entry name" value="PKS_ER"/>
    <property type="match status" value="1"/>
</dbReference>
<dbReference type="GO" id="GO:0070402">
    <property type="term" value="F:NADPH binding"/>
    <property type="evidence" value="ECO:0007669"/>
    <property type="project" value="TreeGrafter"/>
</dbReference>
<proteinExistence type="predicted"/>
<dbReference type="FunFam" id="3.40.50.720:FF:000053">
    <property type="entry name" value="Quinone oxidoreductase 1"/>
    <property type="match status" value="1"/>
</dbReference>
<dbReference type="AlphaFoldDB" id="A0A1N7JCI3"/>
<dbReference type="InterPro" id="IPR020843">
    <property type="entry name" value="ER"/>
</dbReference>
<keyword evidence="2" id="KW-0560">Oxidoreductase</keyword>
<dbReference type="InterPro" id="IPR047618">
    <property type="entry name" value="QOR-like"/>
</dbReference>
<dbReference type="CDD" id="cd05286">
    <property type="entry name" value="QOR2"/>
    <property type="match status" value="1"/>
</dbReference>
<protein>
    <submittedName>
        <fullName evidence="4">NADPH2:quinone reductase</fullName>
    </submittedName>
</protein>
<dbReference type="PROSITE" id="PS01162">
    <property type="entry name" value="QOR_ZETA_CRYSTAL"/>
    <property type="match status" value="1"/>
</dbReference>
<accession>A0A1N7JCI3</accession>
<keyword evidence="5" id="KW-1185">Reference proteome</keyword>
<organism evidence="4 5">
    <name type="scientific">Rhodobacter aestuarii</name>
    <dbReference type="NCBI Taxonomy" id="453582"/>
    <lineage>
        <taxon>Bacteria</taxon>
        <taxon>Pseudomonadati</taxon>
        <taxon>Pseudomonadota</taxon>
        <taxon>Alphaproteobacteria</taxon>
        <taxon>Rhodobacterales</taxon>
        <taxon>Rhodobacter group</taxon>
        <taxon>Rhodobacter</taxon>
    </lineage>
</organism>
<keyword evidence="1" id="KW-0521">NADP</keyword>
<dbReference type="STRING" id="453582.SAMN05421580_101596"/>
<gene>
    <name evidence="4" type="ORF">SAMN05421580_101596</name>
</gene>
<evidence type="ECO:0000313" key="4">
    <source>
        <dbReference type="EMBL" id="SIS46986.1"/>
    </source>
</evidence>